<gene>
    <name evidence="1" type="ORF">B0H15DRAFT_858992</name>
</gene>
<proteinExistence type="predicted"/>
<accession>A0AAD6TTI1</accession>
<feature type="non-terminal residue" evidence="1">
    <location>
        <position position="217"/>
    </location>
</feature>
<evidence type="ECO:0000313" key="2">
    <source>
        <dbReference type="Proteomes" id="UP001222325"/>
    </source>
</evidence>
<dbReference type="AlphaFoldDB" id="A0AAD6TTI1"/>
<organism evidence="1 2">
    <name type="scientific">Mycena belliarum</name>
    <dbReference type="NCBI Taxonomy" id="1033014"/>
    <lineage>
        <taxon>Eukaryota</taxon>
        <taxon>Fungi</taxon>
        <taxon>Dikarya</taxon>
        <taxon>Basidiomycota</taxon>
        <taxon>Agaricomycotina</taxon>
        <taxon>Agaricomycetes</taxon>
        <taxon>Agaricomycetidae</taxon>
        <taxon>Agaricales</taxon>
        <taxon>Marasmiineae</taxon>
        <taxon>Mycenaceae</taxon>
        <taxon>Mycena</taxon>
    </lineage>
</organism>
<dbReference type="EMBL" id="JARJCN010000062">
    <property type="protein sequence ID" value="KAJ7079067.1"/>
    <property type="molecule type" value="Genomic_DNA"/>
</dbReference>
<protein>
    <submittedName>
        <fullName evidence="1">Uncharacterized protein</fullName>
    </submittedName>
</protein>
<dbReference type="Proteomes" id="UP001222325">
    <property type="component" value="Unassembled WGS sequence"/>
</dbReference>
<comment type="caution">
    <text evidence="1">The sequence shown here is derived from an EMBL/GenBank/DDBJ whole genome shotgun (WGS) entry which is preliminary data.</text>
</comment>
<reference evidence="1" key="1">
    <citation type="submission" date="2023-03" db="EMBL/GenBank/DDBJ databases">
        <title>Massive genome expansion in bonnet fungi (Mycena s.s.) driven by repeated elements and novel gene families across ecological guilds.</title>
        <authorList>
            <consortium name="Lawrence Berkeley National Laboratory"/>
            <person name="Harder C.B."/>
            <person name="Miyauchi S."/>
            <person name="Viragh M."/>
            <person name="Kuo A."/>
            <person name="Thoen E."/>
            <person name="Andreopoulos B."/>
            <person name="Lu D."/>
            <person name="Skrede I."/>
            <person name="Drula E."/>
            <person name="Henrissat B."/>
            <person name="Morin E."/>
            <person name="Kohler A."/>
            <person name="Barry K."/>
            <person name="LaButti K."/>
            <person name="Morin E."/>
            <person name="Salamov A."/>
            <person name="Lipzen A."/>
            <person name="Mereny Z."/>
            <person name="Hegedus B."/>
            <person name="Baldrian P."/>
            <person name="Stursova M."/>
            <person name="Weitz H."/>
            <person name="Taylor A."/>
            <person name="Grigoriev I.V."/>
            <person name="Nagy L.G."/>
            <person name="Martin F."/>
            <person name="Kauserud H."/>
        </authorList>
    </citation>
    <scope>NUCLEOTIDE SEQUENCE</scope>
    <source>
        <strain evidence="1">CBHHK173m</strain>
    </source>
</reference>
<sequence>MDSCMKPALIYTAPFTPASRYLLESVLSVAHLQFEPIYDPATVPDGLSPTDLFRRLNFSLPPHGYALVADTRTLTELYANAAPTVLVLSPCSTTPEEEWRLYNGPGDLTPLSFYVRLALLHALAEEKASLDPHCSKEGWFWVDPYSREYSSKLWMIKTLRADATGAAYACNGYQSGDIKDLHALVSTGLRNILQRLQSFPQYSTEAAKTGGVFGGLP</sequence>
<keyword evidence="2" id="KW-1185">Reference proteome</keyword>
<name>A0AAD6TTI1_9AGAR</name>
<evidence type="ECO:0000313" key="1">
    <source>
        <dbReference type="EMBL" id="KAJ7079067.1"/>
    </source>
</evidence>